<dbReference type="AlphaFoldDB" id="A0A0J6CZ58"/>
<accession>A0A0J6CZ58</accession>
<gene>
    <name evidence="1" type="ORF">AB986_03570</name>
</gene>
<reference evidence="1" key="1">
    <citation type="submission" date="2015-06" db="EMBL/GenBank/DDBJ databases">
        <authorList>
            <person name="Liu B."/>
            <person name="Wang J."/>
            <person name="Zhu Y."/>
            <person name="Liu G."/>
            <person name="Chen Q."/>
            <person name="Zheng C."/>
            <person name="Che J."/>
            <person name="Ge C."/>
            <person name="Shi H."/>
            <person name="Pan Z."/>
            <person name="Liu X."/>
        </authorList>
    </citation>
    <scope>NUCLEOTIDE SEQUENCE [LARGE SCALE GENOMIC DNA]</scope>
    <source>
        <strain evidence="1">DSM 16346</strain>
    </source>
</reference>
<proteinExistence type="predicted"/>
<dbReference type="RefSeq" id="WP_048309505.1">
    <property type="nucleotide sequence ID" value="NZ_CP119526.1"/>
</dbReference>
<evidence type="ECO:0000313" key="1">
    <source>
        <dbReference type="EMBL" id="KMM38393.1"/>
    </source>
</evidence>
<dbReference type="InterPro" id="IPR014934">
    <property type="entry name" value="DUF1806"/>
</dbReference>
<dbReference type="GeneID" id="301326845"/>
<comment type="caution">
    <text evidence="1">The sequence shown here is derived from an EMBL/GenBank/DDBJ whole genome shotgun (WGS) entry which is preliminary data.</text>
</comment>
<evidence type="ECO:0000313" key="2">
    <source>
        <dbReference type="Proteomes" id="UP000035996"/>
    </source>
</evidence>
<organism evidence="1 2">
    <name type="scientific">Guptibacillus hwajinpoensis</name>
    <dbReference type="NCBI Taxonomy" id="208199"/>
    <lineage>
        <taxon>Bacteria</taxon>
        <taxon>Bacillati</taxon>
        <taxon>Bacillota</taxon>
        <taxon>Bacilli</taxon>
        <taxon>Bacillales</taxon>
        <taxon>Guptibacillaceae</taxon>
        <taxon>Guptibacillus</taxon>
    </lineage>
</organism>
<dbReference type="EMBL" id="LELK01000001">
    <property type="protein sequence ID" value="KMM38393.1"/>
    <property type="molecule type" value="Genomic_DNA"/>
</dbReference>
<sequence length="113" mass="12638">MKPILIEEVQDILETFENKELYFHLETTSGAYAAQNKEKLAVGAYIRNGSLQFTNVKIAGSGPFRVGFKLKEGWMYAEGLTDYQLDDGRLLMAGHDDSGRLAIAVQLSYTPFD</sequence>
<dbReference type="Pfam" id="PF08830">
    <property type="entry name" value="DUF1806"/>
    <property type="match status" value="1"/>
</dbReference>
<dbReference type="STRING" id="157733.AB986_03570"/>
<dbReference type="Gene3D" id="2.70.180.10">
    <property type="entry name" value="Hypothetical protein YojF"/>
    <property type="match status" value="1"/>
</dbReference>
<name>A0A0J6CZ58_9BACL</name>
<dbReference type="InterPro" id="IPR036492">
    <property type="entry name" value="YojF_sf"/>
</dbReference>
<protein>
    <submittedName>
        <fullName evidence="1">Uncharacterized protein</fullName>
    </submittedName>
</protein>
<dbReference type="Proteomes" id="UP000035996">
    <property type="component" value="Unassembled WGS sequence"/>
</dbReference>
<dbReference type="OrthoDB" id="2352913at2"/>
<keyword evidence="2" id="KW-1185">Reference proteome</keyword>
<dbReference type="SUPFAM" id="SSF89442">
    <property type="entry name" value="Hypothetical protein YojF"/>
    <property type="match status" value="1"/>
</dbReference>